<evidence type="ECO:0000256" key="1">
    <source>
        <dbReference type="SAM" id="SignalP"/>
    </source>
</evidence>
<accession>V4PEH7</accession>
<dbReference type="InterPro" id="IPR005586">
    <property type="entry name" value="ABC_trans_aux"/>
</dbReference>
<feature type="domain" description="ABC-type transport auxiliary lipoprotein component" evidence="2">
    <location>
        <begin position="59"/>
        <end position="195"/>
    </location>
</feature>
<dbReference type="PROSITE" id="PS51257">
    <property type="entry name" value="PROKAR_LIPOPROTEIN"/>
    <property type="match status" value="1"/>
</dbReference>
<dbReference type="Gene3D" id="3.40.50.10610">
    <property type="entry name" value="ABC-type transport auxiliary lipoprotein component"/>
    <property type="match status" value="1"/>
</dbReference>
<dbReference type="Proteomes" id="UP000017837">
    <property type="component" value="Unassembled WGS sequence"/>
</dbReference>
<reference evidence="3 4" key="1">
    <citation type="journal article" date="2014" name="Nature">
        <title>Sequential evolution of bacterial morphology by co-option of a developmental regulator.</title>
        <authorList>
            <person name="Jiang C."/>
            <person name="Brown P.J."/>
            <person name="Ducret A."/>
            <person name="Brun Y.V."/>
        </authorList>
    </citation>
    <scope>NUCLEOTIDE SEQUENCE [LARGE SCALE GENOMIC DNA]</scope>
    <source>
        <strain evidence="3 4">DSM 16100</strain>
    </source>
</reference>
<feature type="signal peptide" evidence="1">
    <location>
        <begin position="1"/>
        <end position="19"/>
    </location>
</feature>
<dbReference type="eggNOG" id="COG3218">
    <property type="taxonomic scope" value="Bacteria"/>
</dbReference>
<dbReference type="OrthoDB" id="7465901at2"/>
<dbReference type="RefSeq" id="WP_018082033.1">
    <property type="nucleotide sequence ID" value="NZ_AQWM01000010.1"/>
</dbReference>
<proteinExistence type="predicted"/>
<evidence type="ECO:0000313" key="3">
    <source>
        <dbReference type="EMBL" id="ESQ92342.1"/>
    </source>
</evidence>
<dbReference type="PATRIC" id="fig|1121022.4.peg.1868"/>
<dbReference type="STRING" id="1121022.GCA_000376105_02366"/>
<protein>
    <recommendedName>
        <fullName evidence="2">ABC-type transport auxiliary lipoprotein component domain-containing protein</fullName>
    </recommendedName>
</protein>
<dbReference type="Pfam" id="PF03886">
    <property type="entry name" value="ABC_trans_aux"/>
    <property type="match status" value="1"/>
</dbReference>
<name>V4PEH7_9CAUL</name>
<gene>
    <name evidence="3" type="ORF">ABENE_09270</name>
</gene>
<keyword evidence="4" id="KW-1185">Reference proteome</keyword>
<evidence type="ECO:0000313" key="4">
    <source>
        <dbReference type="Proteomes" id="UP000017837"/>
    </source>
</evidence>
<evidence type="ECO:0000259" key="2">
    <source>
        <dbReference type="Pfam" id="PF03886"/>
    </source>
</evidence>
<organism evidence="3 4">
    <name type="scientific">Asticcacaulis benevestitus DSM 16100 = ATCC BAA-896</name>
    <dbReference type="NCBI Taxonomy" id="1121022"/>
    <lineage>
        <taxon>Bacteria</taxon>
        <taxon>Pseudomonadati</taxon>
        <taxon>Pseudomonadota</taxon>
        <taxon>Alphaproteobacteria</taxon>
        <taxon>Caulobacterales</taxon>
        <taxon>Caulobacteraceae</taxon>
        <taxon>Asticcacaulis</taxon>
    </lineage>
</organism>
<keyword evidence="1" id="KW-0732">Signal</keyword>
<feature type="chain" id="PRO_5004724860" description="ABC-type transport auxiliary lipoprotein component domain-containing protein" evidence="1">
    <location>
        <begin position="20"/>
        <end position="229"/>
    </location>
</feature>
<dbReference type="SUPFAM" id="SSF159594">
    <property type="entry name" value="XCC0632-like"/>
    <property type="match status" value="1"/>
</dbReference>
<dbReference type="EMBL" id="AWGB01000014">
    <property type="protein sequence ID" value="ESQ92342.1"/>
    <property type="molecule type" value="Genomic_DNA"/>
</dbReference>
<comment type="caution">
    <text evidence="3">The sequence shown here is derived from an EMBL/GenBank/DDBJ whole genome shotgun (WGS) entry which is preliminary data.</text>
</comment>
<sequence>MKKLVKTLMVAGLAVSLSGCVTLLPKTKPAQLYRFGYEPELVERKAQTAVMPDRSPLGVIFGGVTFPKDSAGDQILTVDGAQASYVAEARWTTGASSLFSDAITTGFARTAKTVTLEPRVPTAANYRIDISVRKFETSYTRNKPTVSIALDARLIRISDRVVVGQKFISADVAVRRNDMNLMADGYNQATTQVVAGLIDFSETTLAPFVAAQPPAPNVPATPGQKVEGL</sequence>
<dbReference type="AlphaFoldDB" id="V4PEH7"/>